<keyword evidence="3" id="KW-1000">Mitochondrion outer membrane</keyword>
<keyword evidence="3" id="KW-0496">Mitochondrion</keyword>
<name>A0A2G2WHS3_CAPBA</name>
<evidence type="ECO:0000313" key="4">
    <source>
        <dbReference type="EMBL" id="PHT44796.1"/>
    </source>
</evidence>
<keyword evidence="2" id="KW-0812">Transmembrane</keyword>
<evidence type="ECO:0000256" key="1">
    <source>
        <dbReference type="ARBA" id="ARBA00004294"/>
    </source>
</evidence>
<accession>A0A2G2WHS3</accession>
<evidence type="ECO:0000256" key="2">
    <source>
        <dbReference type="ARBA" id="ARBA00022452"/>
    </source>
</evidence>
<reference evidence="5" key="2">
    <citation type="journal article" date="2017" name="J. Anim. Genet.">
        <title>Multiple reference genome sequences of hot pepper reveal the massive evolution of plant disease resistance genes by retroduplication.</title>
        <authorList>
            <person name="Kim S."/>
            <person name="Park J."/>
            <person name="Yeom S.-I."/>
            <person name="Kim Y.-M."/>
            <person name="Seo E."/>
            <person name="Kim K.-T."/>
            <person name="Kim M.-S."/>
            <person name="Lee J.M."/>
            <person name="Cheong K."/>
            <person name="Shin H.-S."/>
            <person name="Kim S.-B."/>
            <person name="Han K."/>
            <person name="Lee J."/>
            <person name="Park M."/>
            <person name="Lee H.-A."/>
            <person name="Lee H.-Y."/>
            <person name="Lee Y."/>
            <person name="Oh S."/>
            <person name="Lee J.H."/>
            <person name="Choi E."/>
            <person name="Choi E."/>
            <person name="Lee S.E."/>
            <person name="Jeon J."/>
            <person name="Kim H."/>
            <person name="Choi G."/>
            <person name="Song H."/>
            <person name="Lee J."/>
            <person name="Lee S.-C."/>
            <person name="Kwon J.-K."/>
            <person name="Lee H.-Y."/>
            <person name="Koo N."/>
            <person name="Hong Y."/>
            <person name="Kim R.W."/>
            <person name="Kang W.-H."/>
            <person name="Huh J.H."/>
            <person name="Kang B.-C."/>
            <person name="Yang T.-J."/>
            <person name="Lee Y.-H."/>
            <person name="Bennetzen J.L."/>
            <person name="Choi D."/>
        </authorList>
    </citation>
    <scope>NUCLEOTIDE SEQUENCE [LARGE SCALE GENOMIC DNA]</scope>
    <source>
        <strain evidence="5">cv. PBC81</strain>
    </source>
</reference>
<organism evidence="4 5">
    <name type="scientific">Capsicum baccatum</name>
    <name type="common">Peruvian pepper</name>
    <dbReference type="NCBI Taxonomy" id="33114"/>
    <lineage>
        <taxon>Eukaryota</taxon>
        <taxon>Viridiplantae</taxon>
        <taxon>Streptophyta</taxon>
        <taxon>Embryophyta</taxon>
        <taxon>Tracheophyta</taxon>
        <taxon>Spermatophyta</taxon>
        <taxon>Magnoliopsida</taxon>
        <taxon>eudicotyledons</taxon>
        <taxon>Gunneridae</taxon>
        <taxon>Pentapetalae</taxon>
        <taxon>asterids</taxon>
        <taxon>lamiids</taxon>
        <taxon>Solanales</taxon>
        <taxon>Solanaceae</taxon>
        <taxon>Solanoideae</taxon>
        <taxon>Capsiceae</taxon>
        <taxon>Capsicum</taxon>
    </lineage>
</organism>
<dbReference type="InterPro" id="IPR037930">
    <property type="entry name" value="Tom40"/>
</dbReference>
<evidence type="ECO:0000313" key="5">
    <source>
        <dbReference type="Proteomes" id="UP000224567"/>
    </source>
</evidence>
<dbReference type="Proteomes" id="UP000224567">
    <property type="component" value="Unassembled WGS sequence"/>
</dbReference>
<dbReference type="GO" id="GO:0005741">
    <property type="term" value="C:mitochondrial outer membrane"/>
    <property type="evidence" value="ECO:0007669"/>
    <property type="project" value="UniProtKB-SubCell"/>
</dbReference>
<dbReference type="STRING" id="33114.A0A2G2WHS3"/>
<dbReference type="GO" id="GO:0008320">
    <property type="term" value="F:protein transmembrane transporter activity"/>
    <property type="evidence" value="ECO:0007669"/>
    <property type="project" value="InterPro"/>
</dbReference>
<comment type="caution">
    <text evidence="4">The sequence shown here is derived from an EMBL/GenBank/DDBJ whole genome shotgun (WGS) entry which is preliminary data.</text>
</comment>
<evidence type="ECO:0000256" key="3">
    <source>
        <dbReference type="ARBA" id="ARBA00022787"/>
    </source>
</evidence>
<dbReference type="PANTHER" id="PTHR10802">
    <property type="entry name" value="MITOCHONDRIAL IMPORT RECEPTOR SUBUNIT TOM40"/>
    <property type="match status" value="1"/>
</dbReference>
<dbReference type="OrthoDB" id="19656at2759"/>
<dbReference type="GO" id="GO:0030150">
    <property type="term" value="P:protein import into mitochondrial matrix"/>
    <property type="evidence" value="ECO:0007669"/>
    <property type="project" value="InterPro"/>
</dbReference>
<keyword evidence="2" id="KW-1134">Transmembrane beta strand</keyword>
<sequence>MSGDVTRRFGYDCIFQQVAAGQIASAGMVALSYVQRISEKCLLRGKIYFNGCVAAFSEERLNMGLNFIHSAEVGGIWTSLAFPTEISPLSETEVDPKKKDYKFGFGLFVGE</sequence>
<comment type="subcellular location">
    <subcellularLocation>
        <location evidence="1">Mitochondrion outer membrane</location>
    </subcellularLocation>
</comment>
<dbReference type="AlphaFoldDB" id="A0A2G2WHS3"/>
<keyword evidence="2" id="KW-0472">Membrane</keyword>
<protein>
    <submittedName>
        <fullName evidence="4">Uncharacterized protein</fullName>
    </submittedName>
</protein>
<reference evidence="4 5" key="1">
    <citation type="journal article" date="2017" name="Genome Biol.">
        <title>New reference genome sequences of hot pepper reveal the massive evolution of plant disease-resistance genes by retroduplication.</title>
        <authorList>
            <person name="Kim S."/>
            <person name="Park J."/>
            <person name="Yeom S.I."/>
            <person name="Kim Y.M."/>
            <person name="Seo E."/>
            <person name="Kim K.T."/>
            <person name="Kim M.S."/>
            <person name="Lee J.M."/>
            <person name="Cheong K."/>
            <person name="Shin H.S."/>
            <person name="Kim S.B."/>
            <person name="Han K."/>
            <person name="Lee J."/>
            <person name="Park M."/>
            <person name="Lee H.A."/>
            <person name="Lee H.Y."/>
            <person name="Lee Y."/>
            <person name="Oh S."/>
            <person name="Lee J.H."/>
            <person name="Choi E."/>
            <person name="Choi E."/>
            <person name="Lee S.E."/>
            <person name="Jeon J."/>
            <person name="Kim H."/>
            <person name="Choi G."/>
            <person name="Song H."/>
            <person name="Lee J."/>
            <person name="Lee S.C."/>
            <person name="Kwon J.K."/>
            <person name="Lee H.Y."/>
            <person name="Koo N."/>
            <person name="Hong Y."/>
            <person name="Kim R.W."/>
            <person name="Kang W.H."/>
            <person name="Huh J.H."/>
            <person name="Kang B.C."/>
            <person name="Yang T.J."/>
            <person name="Lee Y.H."/>
            <person name="Bennetzen J.L."/>
            <person name="Choi D."/>
        </authorList>
    </citation>
    <scope>NUCLEOTIDE SEQUENCE [LARGE SCALE GENOMIC DNA]</scope>
    <source>
        <strain evidence="5">cv. PBC81</strain>
    </source>
</reference>
<proteinExistence type="predicted"/>
<dbReference type="EMBL" id="MLFT02000006">
    <property type="protein sequence ID" value="PHT44796.1"/>
    <property type="molecule type" value="Genomic_DNA"/>
</dbReference>
<gene>
    <name evidence="4" type="ORF">CQW23_13954</name>
</gene>
<keyword evidence="5" id="KW-1185">Reference proteome</keyword>